<evidence type="ECO:0000313" key="6">
    <source>
        <dbReference type="Proteomes" id="UP000008792"/>
    </source>
</evidence>
<dbReference type="InParanoid" id="B4LPQ6"/>
<dbReference type="InterPro" id="IPR036056">
    <property type="entry name" value="Fibrinogen-like_C"/>
</dbReference>
<name>B4LPQ6_DROVI</name>
<dbReference type="eggNOG" id="KOG2579">
    <property type="taxonomic scope" value="Eukaryota"/>
</dbReference>
<keyword evidence="2" id="KW-0175">Coiled coil</keyword>
<dbReference type="PANTHER" id="PTHR19143">
    <property type="entry name" value="FIBRINOGEN/TENASCIN/ANGIOPOEITIN"/>
    <property type="match status" value="1"/>
</dbReference>
<gene>
    <name evidence="5" type="primary">Dvir\GJ20941</name>
    <name evidence="5" type="ORF">Dvir_GJ20941</name>
</gene>
<dbReference type="PANTHER" id="PTHR19143:SF327">
    <property type="entry name" value="FI21813P1-RELATED"/>
    <property type="match status" value="1"/>
</dbReference>
<dbReference type="CDD" id="cd00087">
    <property type="entry name" value="FReD"/>
    <property type="match status" value="1"/>
</dbReference>
<dbReference type="InterPro" id="IPR002181">
    <property type="entry name" value="Fibrinogen_a/b/g_C_dom"/>
</dbReference>
<dbReference type="AlphaFoldDB" id="B4LPQ6"/>
<feature type="domain" description="Fibrinogen C-terminal" evidence="4">
    <location>
        <begin position="222"/>
        <end position="446"/>
    </location>
</feature>
<dbReference type="SMART" id="SM00186">
    <property type="entry name" value="FBG"/>
    <property type="match status" value="1"/>
</dbReference>
<dbReference type="Pfam" id="PF00147">
    <property type="entry name" value="Fibrinogen_C"/>
    <property type="match status" value="1"/>
</dbReference>
<dbReference type="PROSITE" id="PS00514">
    <property type="entry name" value="FIBRINOGEN_C_1"/>
    <property type="match status" value="1"/>
</dbReference>
<dbReference type="Gene3D" id="1.10.287.1490">
    <property type="match status" value="1"/>
</dbReference>
<keyword evidence="3" id="KW-0732">Signal</keyword>
<feature type="coiled-coil region" evidence="2">
    <location>
        <begin position="106"/>
        <end position="168"/>
    </location>
</feature>
<dbReference type="EMBL" id="CH940648">
    <property type="protein sequence ID" value="EDW60294.2"/>
    <property type="molecule type" value="Genomic_DNA"/>
</dbReference>
<feature type="signal peptide" evidence="3">
    <location>
        <begin position="1"/>
        <end position="21"/>
    </location>
</feature>
<evidence type="ECO:0000313" key="5">
    <source>
        <dbReference type="EMBL" id="EDW60294.2"/>
    </source>
</evidence>
<sequence>MQSKIFVYLILVLLTLENSLARNKQAETLLSNCENLCSKFPELQKYYNAIKEKRLQQTTIYKKMVKSLTINNEKLLAKINLQDTFINKPNQLENITSELRGLKQTINETFTKLNSSELTIQELREQLVQKTNELSETNKKIKEQGSTIDVMNVTLRQQNDRIAEYESRDTAIKQQLRENHELITELNINVTASGERISTMSNTIIELQSQLNSDAARIEQLNTVIAAYTNCCQASNCEPFGSSSNVHVIKVPGVREPFPVLCNGLLAGPGWTVIQRRINGSVDFYRNWSDYKTGFGDLAGEFFIGLEKLHHMTKAEPQVLYIQLEDFDGQLRYATYDDFKVGSEQESYALQSLGNFGGDIDDALSLNEGQKFSTYDRDNDSDESLSCAERFHGAWWYYACGLSNLNGPYQKPDDYTSSQGILWVDTDWHDNDYSFKSVQIMIRAKKL</sequence>
<dbReference type="PROSITE" id="PS51406">
    <property type="entry name" value="FIBRINOGEN_C_2"/>
    <property type="match status" value="1"/>
</dbReference>
<feature type="chain" id="PRO_5006457362" description="Fibrinogen C-terminal domain-containing protein" evidence="3">
    <location>
        <begin position="22"/>
        <end position="447"/>
    </location>
</feature>
<dbReference type="OrthoDB" id="6145874at2759"/>
<dbReference type="KEGG" id="dvi:6625606"/>
<evidence type="ECO:0000256" key="3">
    <source>
        <dbReference type="SAM" id="SignalP"/>
    </source>
</evidence>
<protein>
    <recommendedName>
        <fullName evidence="4">Fibrinogen C-terminal domain-containing protein</fullName>
    </recommendedName>
</protein>
<dbReference type="HOGENOM" id="CLU_038628_1_2_1"/>
<organism evidence="5 6">
    <name type="scientific">Drosophila virilis</name>
    <name type="common">Fruit fly</name>
    <dbReference type="NCBI Taxonomy" id="7244"/>
    <lineage>
        <taxon>Eukaryota</taxon>
        <taxon>Metazoa</taxon>
        <taxon>Ecdysozoa</taxon>
        <taxon>Arthropoda</taxon>
        <taxon>Hexapoda</taxon>
        <taxon>Insecta</taxon>
        <taxon>Pterygota</taxon>
        <taxon>Neoptera</taxon>
        <taxon>Endopterygota</taxon>
        <taxon>Diptera</taxon>
        <taxon>Brachycera</taxon>
        <taxon>Muscomorpha</taxon>
        <taxon>Ephydroidea</taxon>
        <taxon>Drosophilidae</taxon>
        <taxon>Drosophila</taxon>
    </lineage>
</organism>
<dbReference type="InterPro" id="IPR014716">
    <property type="entry name" value="Fibrinogen_a/b/g_C_1"/>
</dbReference>
<evidence type="ECO:0000256" key="2">
    <source>
        <dbReference type="SAM" id="Coils"/>
    </source>
</evidence>
<dbReference type="STRING" id="7244.B4LPQ6"/>
<proteinExistence type="predicted"/>
<dbReference type="InterPro" id="IPR020837">
    <property type="entry name" value="Fibrinogen_CS"/>
</dbReference>
<keyword evidence="1" id="KW-1015">Disulfide bond</keyword>
<evidence type="ECO:0000259" key="4">
    <source>
        <dbReference type="PROSITE" id="PS51406"/>
    </source>
</evidence>
<keyword evidence="6" id="KW-1185">Reference proteome</keyword>
<evidence type="ECO:0000256" key="1">
    <source>
        <dbReference type="ARBA" id="ARBA00023157"/>
    </source>
</evidence>
<dbReference type="InterPro" id="IPR050373">
    <property type="entry name" value="Fibrinogen_C-term_domain"/>
</dbReference>
<dbReference type="Gene3D" id="4.10.530.10">
    <property type="entry name" value="Gamma-fibrinogen Carboxyl Terminal Fragment, domain 2"/>
    <property type="match status" value="1"/>
</dbReference>
<dbReference type="SUPFAM" id="SSF56496">
    <property type="entry name" value="Fibrinogen C-terminal domain-like"/>
    <property type="match status" value="1"/>
</dbReference>
<dbReference type="SMR" id="B4LPQ6"/>
<dbReference type="Gene3D" id="3.90.215.10">
    <property type="entry name" value="Gamma Fibrinogen, chain A, domain 1"/>
    <property type="match status" value="1"/>
</dbReference>
<dbReference type="Proteomes" id="UP000008792">
    <property type="component" value="Unassembled WGS sequence"/>
</dbReference>
<reference evidence="5 6" key="1">
    <citation type="journal article" date="2007" name="Nature">
        <title>Evolution of genes and genomes on the Drosophila phylogeny.</title>
        <authorList>
            <consortium name="Drosophila 12 Genomes Consortium"/>
            <person name="Clark A.G."/>
            <person name="Eisen M.B."/>
            <person name="Smith D.R."/>
            <person name="Bergman C.M."/>
            <person name="Oliver B."/>
            <person name="Markow T.A."/>
            <person name="Kaufman T.C."/>
            <person name="Kellis M."/>
            <person name="Gelbart W."/>
            <person name="Iyer V.N."/>
            <person name="Pollard D.A."/>
            <person name="Sackton T.B."/>
            <person name="Larracuente A.M."/>
            <person name="Singh N.D."/>
            <person name="Abad J.P."/>
            <person name="Abt D.N."/>
            <person name="Adryan B."/>
            <person name="Aguade M."/>
            <person name="Akashi H."/>
            <person name="Anderson W.W."/>
            <person name="Aquadro C.F."/>
            <person name="Ardell D.H."/>
            <person name="Arguello R."/>
            <person name="Artieri C.G."/>
            <person name="Barbash D.A."/>
            <person name="Barker D."/>
            <person name="Barsanti P."/>
            <person name="Batterham P."/>
            <person name="Batzoglou S."/>
            <person name="Begun D."/>
            <person name="Bhutkar A."/>
            <person name="Blanco E."/>
            <person name="Bosak S.A."/>
            <person name="Bradley R.K."/>
            <person name="Brand A.D."/>
            <person name="Brent M.R."/>
            <person name="Brooks A.N."/>
            <person name="Brown R.H."/>
            <person name="Butlin R.K."/>
            <person name="Caggese C."/>
            <person name="Calvi B.R."/>
            <person name="Bernardo de Carvalho A."/>
            <person name="Caspi A."/>
            <person name="Castrezana S."/>
            <person name="Celniker S.E."/>
            <person name="Chang J.L."/>
            <person name="Chapple C."/>
            <person name="Chatterji S."/>
            <person name="Chinwalla A."/>
            <person name="Civetta A."/>
            <person name="Clifton S.W."/>
            <person name="Comeron J.M."/>
            <person name="Costello J.C."/>
            <person name="Coyne J.A."/>
            <person name="Daub J."/>
            <person name="David R.G."/>
            <person name="Delcher A.L."/>
            <person name="Delehaunty K."/>
            <person name="Do C.B."/>
            <person name="Ebling H."/>
            <person name="Edwards K."/>
            <person name="Eickbush T."/>
            <person name="Evans J.D."/>
            <person name="Filipski A."/>
            <person name="Findeiss S."/>
            <person name="Freyhult E."/>
            <person name="Fulton L."/>
            <person name="Fulton R."/>
            <person name="Garcia A.C."/>
            <person name="Gardiner A."/>
            <person name="Garfield D.A."/>
            <person name="Garvin B.E."/>
            <person name="Gibson G."/>
            <person name="Gilbert D."/>
            <person name="Gnerre S."/>
            <person name="Godfrey J."/>
            <person name="Good R."/>
            <person name="Gotea V."/>
            <person name="Gravely B."/>
            <person name="Greenberg A.J."/>
            <person name="Griffiths-Jones S."/>
            <person name="Gross S."/>
            <person name="Guigo R."/>
            <person name="Gustafson E.A."/>
            <person name="Haerty W."/>
            <person name="Hahn M.W."/>
            <person name="Halligan D.L."/>
            <person name="Halpern A.L."/>
            <person name="Halter G.M."/>
            <person name="Han M.V."/>
            <person name="Heger A."/>
            <person name="Hillier L."/>
            <person name="Hinrichs A.S."/>
            <person name="Holmes I."/>
            <person name="Hoskins R.A."/>
            <person name="Hubisz M.J."/>
            <person name="Hultmark D."/>
            <person name="Huntley M.A."/>
            <person name="Jaffe D.B."/>
            <person name="Jagadeeshan S."/>
            <person name="Jeck W.R."/>
            <person name="Johnson J."/>
            <person name="Jones C.D."/>
            <person name="Jordan W.C."/>
            <person name="Karpen G.H."/>
            <person name="Kataoka E."/>
            <person name="Keightley P.D."/>
            <person name="Kheradpour P."/>
            <person name="Kirkness E.F."/>
            <person name="Koerich L.B."/>
            <person name="Kristiansen K."/>
            <person name="Kudrna D."/>
            <person name="Kulathinal R.J."/>
            <person name="Kumar S."/>
            <person name="Kwok R."/>
            <person name="Lander E."/>
            <person name="Langley C.H."/>
            <person name="Lapoint R."/>
            <person name="Lazzaro B.P."/>
            <person name="Lee S.J."/>
            <person name="Levesque L."/>
            <person name="Li R."/>
            <person name="Lin C.F."/>
            <person name="Lin M.F."/>
            <person name="Lindblad-Toh K."/>
            <person name="Llopart A."/>
            <person name="Long M."/>
            <person name="Low L."/>
            <person name="Lozovsky E."/>
            <person name="Lu J."/>
            <person name="Luo M."/>
            <person name="Machado C.A."/>
            <person name="Makalowski W."/>
            <person name="Marzo M."/>
            <person name="Matsuda M."/>
            <person name="Matzkin L."/>
            <person name="McAllister B."/>
            <person name="McBride C.S."/>
            <person name="McKernan B."/>
            <person name="McKernan K."/>
            <person name="Mendez-Lago M."/>
            <person name="Minx P."/>
            <person name="Mollenhauer M.U."/>
            <person name="Montooth K."/>
            <person name="Mount S.M."/>
            <person name="Mu X."/>
            <person name="Myers E."/>
            <person name="Negre B."/>
            <person name="Newfeld S."/>
            <person name="Nielsen R."/>
            <person name="Noor M.A."/>
            <person name="O'Grady P."/>
            <person name="Pachter L."/>
            <person name="Papaceit M."/>
            <person name="Parisi M.J."/>
            <person name="Parisi M."/>
            <person name="Parts L."/>
            <person name="Pedersen J.S."/>
            <person name="Pesole G."/>
            <person name="Phillippy A.M."/>
            <person name="Ponting C.P."/>
            <person name="Pop M."/>
            <person name="Porcelli D."/>
            <person name="Powell J.R."/>
            <person name="Prohaska S."/>
            <person name="Pruitt K."/>
            <person name="Puig M."/>
            <person name="Quesneville H."/>
            <person name="Ram K.R."/>
            <person name="Rand D."/>
            <person name="Rasmussen M.D."/>
            <person name="Reed L.K."/>
            <person name="Reenan R."/>
            <person name="Reily A."/>
            <person name="Remington K.A."/>
            <person name="Rieger T.T."/>
            <person name="Ritchie M.G."/>
            <person name="Robin C."/>
            <person name="Rogers Y.H."/>
            <person name="Rohde C."/>
            <person name="Rozas J."/>
            <person name="Rubenfield M.J."/>
            <person name="Ruiz A."/>
            <person name="Russo S."/>
            <person name="Salzberg S.L."/>
            <person name="Sanchez-Gracia A."/>
            <person name="Saranga D.J."/>
            <person name="Sato H."/>
            <person name="Schaeffer S.W."/>
            <person name="Schatz M.C."/>
            <person name="Schlenke T."/>
            <person name="Schwartz R."/>
            <person name="Segarra C."/>
            <person name="Singh R.S."/>
            <person name="Sirot L."/>
            <person name="Sirota M."/>
            <person name="Sisneros N.B."/>
            <person name="Smith C.D."/>
            <person name="Smith T.F."/>
            <person name="Spieth J."/>
            <person name="Stage D.E."/>
            <person name="Stark A."/>
            <person name="Stephan W."/>
            <person name="Strausberg R.L."/>
            <person name="Strempel S."/>
            <person name="Sturgill D."/>
            <person name="Sutton G."/>
            <person name="Sutton G.G."/>
            <person name="Tao W."/>
            <person name="Teichmann S."/>
            <person name="Tobari Y.N."/>
            <person name="Tomimura Y."/>
            <person name="Tsolas J.M."/>
            <person name="Valente V.L."/>
            <person name="Venter E."/>
            <person name="Venter J.C."/>
            <person name="Vicario S."/>
            <person name="Vieira F.G."/>
            <person name="Vilella A.J."/>
            <person name="Villasante A."/>
            <person name="Walenz B."/>
            <person name="Wang J."/>
            <person name="Wasserman M."/>
            <person name="Watts T."/>
            <person name="Wilson D."/>
            <person name="Wilson R.K."/>
            <person name="Wing R.A."/>
            <person name="Wolfner M.F."/>
            <person name="Wong A."/>
            <person name="Wong G.K."/>
            <person name="Wu C.I."/>
            <person name="Wu G."/>
            <person name="Yamamoto D."/>
            <person name="Yang H.P."/>
            <person name="Yang S.P."/>
            <person name="Yorke J.A."/>
            <person name="Yoshida K."/>
            <person name="Zdobnov E."/>
            <person name="Zhang P."/>
            <person name="Zhang Y."/>
            <person name="Zimin A.V."/>
            <person name="Baldwin J."/>
            <person name="Abdouelleil A."/>
            <person name="Abdulkadir J."/>
            <person name="Abebe A."/>
            <person name="Abera B."/>
            <person name="Abreu J."/>
            <person name="Acer S.C."/>
            <person name="Aftuck L."/>
            <person name="Alexander A."/>
            <person name="An P."/>
            <person name="Anderson E."/>
            <person name="Anderson S."/>
            <person name="Arachi H."/>
            <person name="Azer M."/>
            <person name="Bachantsang P."/>
            <person name="Barry A."/>
            <person name="Bayul T."/>
            <person name="Berlin A."/>
            <person name="Bessette D."/>
            <person name="Bloom T."/>
            <person name="Blye J."/>
            <person name="Boguslavskiy L."/>
            <person name="Bonnet C."/>
            <person name="Boukhgalter B."/>
            <person name="Bourzgui I."/>
            <person name="Brown A."/>
            <person name="Cahill P."/>
            <person name="Channer S."/>
            <person name="Cheshatsang Y."/>
            <person name="Chuda L."/>
            <person name="Citroen M."/>
            <person name="Collymore A."/>
            <person name="Cooke P."/>
            <person name="Costello M."/>
            <person name="D'Aco K."/>
            <person name="Daza R."/>
            <person name="De Haan G."/>
            <person name="DeGray S."/>
            <person name="DeMaso C."/>
            <person name="Dhargay N."/>
            <person name="Dooley K."/>
            <person name="Dooley E."/>
            <person name="Doricent M."/>
            <person name="Dorje P."/>
            <person name="Dorjee K."/>
            <person name="Dupes A."/>
            <person name="Elong R."/>
            <person name="Falk J."/>
            <person name="Farina A."/>
            <person name="Faro S."/>
            <person name="Ferguson D."/>
            <person name="Fisher S."/>
            <person name="Foley C.D."/>
            <person name="Franke A."/>
            <person name="Friedrich D."/>
            <person name="Gadbois L."/>
            <person name="Gearin G."/>
            <person name="Gearin C.R."/>
            <person name="Giannoukos G."/>
            <person name="Goode T."/>
            <person name="Graham J."/>
            <person name="Grandbois E."/>
            <person name="Grewal S."/>
            <person name="Gyaltsen K."/>
            <person name="Hafez N."/>
            <person name="Hagos B."/>
            <person name="Hall J."/>
            <person name="Henson C."/>
            <person name="Hollinger A."/>
            <person name="Honan T."/>
            <person name="Huard M.D."/>
            <person name="Hughes L."/>
            <person name="Hurhula B."/>
            <person name="Husby M.E."/>
            <person name="Kamat A."/>
            <person name="Kanga B."/>
            <person name="Kashin S."/>
            <person name="Khazanovich D."/>
            <person name="Kisner P."/>
            <person name="Lance K."/>
            <person name="Lara M."/>
            <person name="Lee W."/>
            <person name="Lennon N."/>
            <person name="Letendre F."/>
            <person name="LeVine R."/>
            <person name="Lipovsky A."/>
            <person name="Liu X."/>
            <person name="Liu J."/>
            <person name="Liu S."/>
            <person name="Lokyitsang T."/>
            <person name="Lokyitsang Y."/>
            <person name="Lubonja R."/>
            <person name="Lui A."/>
            <person name="MacDonald P."/>
            <person name="Magnisalis V."/>
            <person name="Maru K."/>
            <person name="Matthews C."/>
            <person name="McCusker W."/>
            <person name="McDonough S."/>
            <person name="Mehta T."/>
            <person name="Meldrim J."/>
            <person name="Meneus L."/>
            <person name="Mihai O."/>
            <person name="Mihalev A."/>
            <person name="Mihova T."/>
            <person name="Mittelman R."/>
            <person name="Mlenga V."/>
            <person name="Montmayeur A."/>
            <person name="Mulrain L."/>
            <person name="Navidi A."/>
            <person name="Naylor J."/>
            <person name="Negash T."/>
            <person name="Nguyen T."/>
            <person name="Nguyen N."/>
            <person name="Nicol R."/>
            <person name="Norbu C."/>
            <person name="Norbu N."/>
            <person name="Novod N."/>
            <person name="O'Neill B."/>
            <person name="Osman S."/>
            <person name="Markiewicz E."/>
            <person name="Oyono O.L."/>
            <person name="Patti C."/>
            <person name="Phunkhang P."/>
            <person name="Pierre F."/>
            <person name="Priest M."/>
            <person name="Raghuraman S."/>
            <person name="Rege F."/>
            <person name="Reyes R."/>
            <person name="Rise C."/>
            <person name="Rogov P."/>
            <person name="Ross K."/>
            <person name="Ryan E."/>
            <person name="Settipalli S."/>
            <person name="Shea T."/>
            <person name="Sherpa N."/>
            <person name="Shi L."/>
            <person name="Shih D."/>
            <person name="Sparrow T."/>
            <person name="Spaulding J."/>
            <person name="Stalker J."/>
            <person name="Stange-Thomann N."/>
            <person name="Stavropoulos S."/>
            <person name="Stone C."/>
            <person name="Strader C."/>
            <person name="Tesfaye S."/>
            <person name="Thomson T."/>
            <person name="Thoulutsang Y."/>
            <person name="Thoulutsang D."/>
            <person name="Topham K."/>
            <person name="Topping I."/>
            <person name="Tsamla T."/>
            <person name="Vassiliev H."/>
            <person name="Vo A."/>
            <person name="Wangchuk T."/>
            <person name="Wangdi T."/>
            <person name="Weiand M."/>
            <person name="Wilkinson J."/>
            <person name="Wilson A."/>
            <person name="Yadav S."/>
            <person name="Young G."/>
            <person name="Yu Q."/>
            <person name="Zembek L."/>
            <person name="Zhong D."/>
            <person name="Zimmer A."/>
            <person name="Zwirko Z."/>
            <person name="Jaffe D.B."/>
            <person name="Alvarez P."/>
            <person name="Brockman W."/>
            <person name="Butler J."/>
            <person name="Chin C."/>
            <person name="Gnerre S."/>
            <person name="Grabherr M."/>
            <person name="Kleber M."/>
            <person name="Mauceli E."/>
            <person name="MacCallum I."/>
        </authorList>
    </citation>
    <scope>NUCLEOTIDE SEQUENCE [LARGE SCALE GENOMIC DNA]</scope>
    <source>
        <strain evidence="6">Tucson 15010-1051.87</strain>
    </source>
</reference>
<accession>B4LPQ6</accession>
<dbReference type="GO" id="GO:0005615">
    <property type="term" value="C:extracellular space"/>
    <property type="evidence" value="ECO:0007669"/>
    <property type="project" value="TreeGrafter"/>
</dbReference>